<dbReference type="InterPro" id="IPR029016">
    <property type="entry name" value="GAF-like_dom_sf"/>
</dbReference>
<dbReference type="EMBL" id="JAWXYC010000001">
    <property type="protein sequence ID" value="MDX5950075.1"/>
    <property type="molecule type" value="Genomic_DNA"/>
</dbReference>
<gene>
    <name evidence="2" type="ORF">SIM66_02455</name>
</gene>
<dbReference type="InterPro" id="IPR003607">
    <property type="entry name" value="HD/PDEase_dom"/>
</dbReference>
<dbReference type="Proteomes" id="UP001277471">
    <property type="component" value="Unassembled WGS sequence"/>
</dbReference>
<keyword evidence="3" id="KW-1185">Reference proteome</keyword>
<name>A0ABU4NY59_AZOBR</name>
<reference evidence="2 3" key="1">
    <citation type="submission" date="2023-11" db="EMBL/GenBank/DDBJ databases">
        <title>MicrobeMod: A computational toolkit for identifying prokaryotic methylation and restriction-modification with nanopore sequencing.</title>
        <authorList>
            <person name="Crits-Christoph A."/>
            <person name="Kang S.C."/>
            <person name="Lee H."/>
            <person name="Ostrov N."/>
        </authorList>
    </citation>
    <scope>NUCLEOTIDE SEQUENCE [LARGE SCALE GENOMIC DNA]</scope>
    <source>
        <strain evidence="2 3">ATCC 29145</strain>
    </source>
</reference>
<accession>A0ABU4NY59</accession>
<dbReference type="Pfam" id="PF13487">
    <property type="entry name" value="HD_5"/>
    <property type="match status" value="1"/>
</dbReference>
<feature type="domain" description="HD-GYP" evidence="1">
    <location>
        <begin position="175"/>
        <end position="383"/>
    </location>
</feature>
<dbReference type="Gene3D" id="1.10.3210.10">
    <property type="entry name" value="Hypothetical protein af1432"/>
    <property type="match status" value="1"/>
</dbReference>
<dbReference type="RefSeq" id="WP_244621318.1">
    <property type="nucleotide sequence ID" value="NZ_CP032342.1"/>
</dbReference>
<dbReference type="SUPFAM" id="SSF109604">
    <property type="entry name" value="HD-domain/PDEase-like"/>
    <property type="match status" value="1"/>
</dbReference>
<dbReference type="InterPro" id="IPR052020">
    <property type="entry name" value="Cyclic_di-GMP/3'3'-cGAMP_PDE"/>
</dbReference>
<dbReference type="Gene3D" id="3.30.450.40">
    <property type="match status" value="1"/>
</dbReference>
<dbReference type="CDD" id="cd00077">
    <property type="entry name" value="HDc"/>
    <property type="match status" value="1"/>
</dbReference>
<dbReference type="InterPro" id="IPR037522">
    <property type="entry name" value="HD_GYP_dom"/>
</dbReference>
<dbReference type="PROSITE" id="PS51832">
    <property type="entry name" value="HD_GYP"/>
    <property type="match status" value="1"/>
</dbReference>
<organism evidence="2 3">
    <name type="scientific">Azospirillum brasilense</name>
    <dbReference type="NCBI Taxonomy" id="192"/>
    <lineage>
        <taxon>Bacteria</taxon>
        <taxon>Pseudomonadati</taxon>
        <taxon>Pseudomonadota</taxon>
        <taxon>Alphaproteobacteria</taxon>
        <taxon>Rhodospirillales</taxon>
        <taxon>Azospirillaceae</taxon>
        <taxon>Azospirillum</taxon>
    </lineage>
</organism>
<comment type="caution">
    <text evidence="2">The sequence shown here is derived from an EMBL/GenBank/DDBJ whole genome shotgun (WGS) entry which is preliminary data.</text>
</comment>
<dbReference type="SMART" id="SM00471">
    <property type="entry name" value="HDc"/>
    <property type="match status" value="1"/>
</dbReference>
<dbReference type="GeneID" id="56447520"/>
<evidence type="ECO:0000313" key="3">
    <source>
        <dbReference type="Proteomes" id="UP001277471"/>
    </source>
</evidence>
<dbReference type="SUPFAM" id="SSF55781">
    <property type="entry name" value="GAF domain-like"/>
    <property type="match status" value="1"/>
</dbReference>
<sequence length="393" mass="43286">MNEVRQVKAGGLVCGFGEDPWMEQSGGLEERLQSLHEEIRDWPGLEHLHRIAVATYDARGERVRTFVHSNIGPRPFDPLSGRLCDYPLLQAVAETGRPWIDNAITSVPGSNGPGGRLLKQGFRSRYVSRIHWQGNLYGFLFLNSRKEGFFTEHIVSALMPYRRVIGVLVASEMTSTRAMLAAVHTALEVSHYRDEETGAHLNRMSRYAQLVAARIASKHGLSDEFIEYVLQYAPLHDVGKVAVPDSILLKPGKLSPDEFEVMKTHVTKGLDIINAMIHDHGLGALPHAAILRNVVGCHHEAFDGSGYPNGLSGLAIPLEARIVAVADVFDALTSERPYKGAWTNEAAATFLREQAGRKFDPDCVAALLADMSAIEAIQQQFRDIPSGLLVPGR</sequence>
<evidence type="ECO:0000313" key="2">
    <source>
        <dbReference type="EMBL" id="MDX5950075.1"/>
    </source>
</evidence>
<proteinExistence type="predicted"/>
<evidence type="ECO:0000259" key="1">
    <source>
        <dbReference type="PROSITE" id="PS51832"/>
    </source>
</evidence>
<dbReference type="PANTHER" id="PTHR45228">
    <property type="entry name" value="CYCLIC DI-GMP PHOSPHODIESTERASE TM_0186-RELATED"/>
    <property type="match status" value="1"/>
</dbReference>
<protein>
    <submittedName>
        <fullName evidence="2">HD domain-containing protein</fullName>
    </submittedName>
</protein>
<dbReference type="PANTHER" id="PTHR45228:SF1">
    <property type="entry name" value="CYCLIC DI-GMP PHOSPHODIESTERASE TM_0186"/>
    <property type="match status" value="1"/>
</dbReference>